<dbReference type="GO" id="GO:0005886">
    <property type="term" value="C:plasma membrane"/>
    <property type="evidence" value="ECO:0007669"/>
    <property type="project" value="UniProtKB-SubCell"/>
</dbReference>
<comment type="subcellular location">
    <subcellularLocation>
        <location evidence="1">Cell membrane</location>
        <topology evidence="1">Multi-pass membrane protein</topology>
    </subcellularLocation>
</comment>
<protein>
    <recommendedName>
        <fullName evidence="8">Major facilitator superfamily (MFS) profile domain-containing protein</fullName>
    </recommendedName>
</protein>
<feature type="transmembrane region" description="Helical" evidence="7">
    <location>
        <begin position="375"/>
        <end position="397"/>
    </location>
</feature>
<feature type="transmembrane region" description="Helical" evidence="7">
    <location>
        <begin position="312"/>
        <end position="331"/>
    </location>
</feature>
<accession>A0A6J4QPN4</accession>
<dbReference type="InterPro" id="IPR036259">
    <property type="entry name" value="MFS_trans_sf"/>
</dbReference>
<name>A0A6J4QPN4_9ACTN</name>
<dbReference type="EMBL" id="CADCVH010000020">
    <property type="protein sequence ID" value="CAA9448175.1"/>
    <property type="molecule type" value="Genomic_DNA"/>
</dbReference>
<evidence type="ECO:0000256" key="4">
    <source>
        <dbReference type="ARBA" id="ARBA00022692"/>
    </source>
</evidence>
<feature type="transmembrane region" description="Helical" evidence="7">
    <location>
        <begin position="88"/>
        <end position="107"/>
    </location>
</feature>
<dbReference type="PANTHER" id="PTHR43124">
    <property type="entry name" value="PURINE EFFLUX PUMP PBUE"/>
    <property type="match status" value="1"/>
</dbReference>
<feature type="transmembrane region" description="Helical" evidence="7">
    <location>
        <begin position="224"/>
        <end position="242"/>
    </location>
</feature>
<dbReference type="AlphaFoldDB" id="A0A6J4QPN4"/>
<evidence type="ECO:0000313" key="9">
    <source>
        <dbReference type="EMBL" id="CAA9448175.1"/>
    </source>
</evidence>
<comment type="similarity">
    <text evidence="2">Belongs to the major facilitator superfamily. TCR/Tet family.</text>
</comment>
<evidence type="ECO:0000256" key="6">
    <source>
        <dbReference type="ARBA" id="ARBA00023136"/>
    </source>
</evidence>
<keyword evidence="4 7" id="KW-0812">Transmembrane</keyword>
<feature type="domain" description="Major facilitator superfamily (MFS) profile" evidence="8">
    <location>
        <begin position="19"/>
        <end position="403"/>
    </location>
</feature>
<dbReference type="InterPro" id="IPR050189">
    <property type="entry name" value="MFS_Efflux_Transporters"/>
</dbReference>
<dbReference type="Pfam" id="PF07690">
    <property type="entry name" value="MFS_1"/>
    <property type="match status" value="1"/>
</dbReference>
<feature type="transmembrane region" description="Helical" evidence="7">
    <location>
        <begin position="113"/>
        <end position="134"/>
    </location>
</feature>
<dbReference type="GO" id="GO:0022857">
    <property type="term" value="F:transmembrane transporter activity"/>
    <property type="evidence" value="ECO:0007669"/>
    <property type="project" value="InterPro"/>
</dbReference>
<feature type="transmembrane region" description="Helical" evidence="7">
    <location>
        <begin position="254"/>
        <end position="274"/>
    </location>
</feature>
<feature type="transmembrane region" description="Helical" evidence="7">
    <location>
        <begin position="343"/>
        <end position="363"/>
    </location>
</feature>
<gene>
    <name evidence="9" type="ORF">AVDCRST_MAG02-613</name>
</gene>
<keyword evidence="5 7" id="KW-1133">Transmembrane helix</keyword>
<dbReference type="PROSITE" id="PS50850">
    <property type="entry name" value="MFS"/>
    <property type="match status" value="1"/>
</dbReference>
<evidence type="ECO:0000256" key="1">
    <source>
        <dbReference type="ARBA" id="ARBA00004651"/>
    </source>
</evidence>
<proteinExistence type="inferred from homology"/>
<evidence type="ECO:0000256" key="2">
    <source>
        <dbReference type="ARBA" id="ARBA00007520"/>
    </source>
</evidence>
<evidence type="ECO:0000256" key="5">
    <source>
        <dbReference type="ARBA" id="ARBA00022989"/>
    </source>
</evidence>
<evidence type="ECO:0000256" key="3">
    <source>
        <dbReference type="ARBA" id="ARBA00022475"/>
    </source>
</evidence>
<dbReference type="CDD" id="cd17473">
    <property type="entry name" value="MFS_arabinose_efflux_permease_like"/>
    <property type="match status" value="1"/>
</dbReference>
<evidence type="ECO:0000256" key="7">
    <source>
        <dbReference type="SAM" id="Phobius"/>
    </source>
</evidence>
<feature type="transmembrane region" description="Helical" evidence="7">
    <location>
        <begin position="286"/>
        <end position="306"/>
    </location>
</feature>
<dbReference type="InterPro" id="IPR005829">
    <property type="entry name" value="Sugar_transporter_CS"/>
</dbReference>
<sequence>MTGTGTGTGEANASRSRLVLVTLLLASTLTIMSGATISPSLPGIQEQFSGTPNAELLTRLVLTMPALFIAICAPLAGTLVDRLGRKPVLLVSVVLYGLAGGSGLVLGNLYTILVGRALLGIAVAGVMTSATTLITDYYSGQERSRVLGIQAAFMGLGGVAFLTFGGFLAGVDWRGPFAIYLIALLLAPLVALRLVEPSRYASEEGSKEGGDDHGGQEPTGTARLLAVIYTLAIVGMIVFYMVPTQLPFYFENLLGIGATGSGLAIALLSLFQSFTSLSYGSLRARLGYRTVAIITFALIGVGYALIGLAGSLPLALLGLVVGGSGVGLLLPNLNNWVSSGTPVAVRGRALGGLTSTIFLGQFLSPLLSQPVGGAYGFGTAFLVAAFISVALMVFVAVTGRQKSSKPATET</sequence>
<feature type="transmembrane region" description="Helical" evidence="7">
    <location>
        <begin position="18"/>
        <end position="37"/>
    </location>
</feature>
<dbReference type="Gene3D" id="1.20.1250.20">
    <property type="entry name" value="MFS general substrate transporter like domains"/>
    <property type="match status" value="2"/>
</dbReference>
<dbReference type="InterPro" id="IPR020846">
    <property type="entry name" value="MFS_dom"/>
</dbReference>
<dbReference type="PRINTS" id="PR01035">
    <property type="entry name" value="TCRTETA"/>
</dbReference>
<keyword evidence="6 7" id="KW-0472">Membrane</keyword>
<feature type="transmembrane region" description="Helical" evidence="7">
    <location>
        <begin position="146"/>
        <end position="171"/>
    </location>
</feature>
<dbReference type="PANTHER" id="PTHR43124:SF3">
    <property type="entry name" value="CHLORAMPHENICOL EFFLUX PUMP RV0191"/>
    <property type="match status" value="1"/>
</dbReference>
<dbReference type="InterPro" id="IPR001958">
    <property type="entry name" value="Tet-R_TetA/multi-R_MdtG-like"/>
</dbReference>
<dbReference type="InterPro" id="IPR011701">
    <property type="entry name" value="MFS"/>
</dbReference>
<dbReference type="PROSITE" id="PS00216">
    <property type="entry name" value="SUGAR_TRANSPORT_1"/>
    <property type="match status" value="1"/>
</dbReference>
<dbReference type="SUPFAM" id="SSF103473">
    <property type="entry name" value="MFS general substrate transporter"/>
    <property type="match status" value="1"/>
</dbReference>
<reference evidence="9" key="1">
    <citation type="submission" date="2020-02" db="EMBL/GenBank/DDBJ databases">
        <authorList>
            <person name="Meier V. D."/>
        </authorList>
    </citation>
    <scope>NUCLEOTIDE SEQUENCE</scope>
    <source>
        <strain evidence="9">AVDCRST_MAG02</strain>
    </source>
</reference>
<feature type="transmembrane region" description="Helical" evidence="7">
    <location>
        <begin position="177"/>
        <end position="195"/>
    </location>
</feature>
<organism evidence="9">
    <name type="scientific">uncultured Rubrobacteraceae bacterium</name>
    <dbReference type="NCBI Taxonomy" id="349277"/>
    <lineage>
        <taxon>Bacteria</taxon>
        <taxon>Bacillati</taxon>
        <taxon>Actinomycetota</taxon>
        <taxon>Rubrobacteria</taxon>
        <taxon>Rubrobacterales</taxon>
        <taxon>Rubrobacteraceae</taxon>
        <taxon>environmental samples</taxon>
    </lineage>
</organism>
<feature type="transmembrane region" description="Helical" evidence="7">
    <location>
        <begin position="57"/>
        <end position="76"/>
    </location>
</feature>
<evidence type="ECO:0000259" key="8">
    <source>
        <dbReference type="PROSITE" id="PS50850"/>
    </source>
</evidence>
<keyword evidence="3" id="KW-1003">Cell membrane</keyword>